<accession>A0A803KU79</accession>
<dbReference type="InterPro" id="IPR001849">
    <property type="entry name" value="PH_domain"/>
</dbReference>
<dbReference type="Pfam" id="PF23559">
    <property type="entry name" value="WHD_DRP"/>
    <property type="match status" value="1"/>
</dbReference>
<dbReference type="Gene3D" id="1.10.8.430">
    <property type="entry name" value="Helical domain of apoptotic protease-activating factors"/>
    <property type="match status" value="1"/>
</dbReference>
<evidence type="ECO:0000256" key="1">
    <source>
        <dbReference type="ARBA" id="ARBA00022737"/>
    </source>
</evidence>
<dbReference type="GO" id="GO:0006952">
    <property type="term" value="P:defense response"/>
    <property type="evidence" value="ECO:0007669"/>
    <property type="project" value="UniProtKB-KW"/>
</dbReference>
<evidence type="ECO:0000256" key="4">
    <source>
        <dbReference type="ARBA" id="ARBA00022840"/>
    </source>
</evidence>
<dbReference type="InterPro" id="IPR027417">
    <property type="entry name" value="P-loop_NTPase"/>
</dbReference>
<dbReference type="SUPFAM" id="SSF52540">
    <property type="entry name" value="P-loop containing nucleoside triphosphate hydrolases"/>
    <property type="match status" value="1"/>
</dbReference>
<evidence type="ECO:0000259" key="5">
    <source>
        <dbReference type="PROSITE" id="PS50003"/>
    </source>
</evidence>
<evidence type="ECO:0000313" key="7">
    <source>
        <dbReference type="Proteomes" id="UP000596660"/>
    </source>
</evidence>
<dbReference type="AlphaFoldDB" id="A0A803KU79"/>
<dbReference type="InterPro" id="IPR036388">
    <property type="entry name" value="WH-like_DNA-bd_sf"/>
</dbReference>
<evidence type="ECO:0000256" key="3">
    <source>
        <dbReference type="ARBA" id="ARBA00022821"/>
    </source>
</evidence>
<dbReference type="PRINTS" id="PR00364">
    <property type="entry name" value="DISEASERSIST"/>
</dbReference>
<evidence type="ECO:0000313" key="6">
    <source>
        <dbReference type="EnsemblPlants" id="AUR62002587-RA:cds"/>
    </source>
</evidence>
<dbReference type="Gene3D" id="1.20.5.4130">
    <property type="match status" value="1"/>
</dbReference>
<name>A0A803KU79_CHEQI</name>
<keyword evidence="3" id="KW-0611">Plant defense</keyword>
<dbReference type="PANTHER" id="PTHR36766:SF35">
    <property type="entry name" value="DISEASE RESISTANCE PROTEIN RGA3"/>
    <property type="match status" value="1"/>
</dbReference>
<keyword evidence="1" id="KW-0677">Repeat</keyword>
<sequence length="723" mass="82917">MLETVKTIKNFLLDADSKCQKLTNEGQYWVQNLKDAVYDADDLMNEFNTIAHQLKRMPGGKILKKVRRFFSSNNQLIFAVNKSKEIKNLREKLDRLAKNHSDFGFSELYKPVKIREETCLYVYEQDIIGRDADKEAIVDMLLKDDVLENNISFVTIVGIGGLGKTALAQLVFSDHRIKEAFQENMYWVCVSLNFDTKDILGKMIGRNELGFEDLHKVVRNKIEGKRFLLVLDDVWYENGRKWDELKNFLILGGRGSRILVTSRSRKVARAIGNYPIHELPGLSAVDSWELFKKISVGDREDEAVTGLVEIGRDIVKKCANVPLSIRVVASLLRFQDIATWQSFKSNQLANMCAGEDSIMPTLMFSYYHLTPELKSCFSFCSLFPEDYVIDKTLLIFLWMAQGYLVPSAKNESMEDVGEKYISILLHRCFFQDIRRDNIGEVYSFKMHDLMHELARNVAAKESLTLTACTNDFEGKVRHLYIDCNEGLTTWFHSSNIKGMPWESLHSLSSLKIVACEEVTLLPKEIQYLTSLQSLVIDDCENLEDLGECFNSLTSLKQLKIQRNNVGNSYLALNFEQHCEAMVVLSCKMTIKLLYIVINYSKENELEMHSAVPQQPQTRDLLISSKPLGLLPQTRDASCKLKILGLIGHSSLLTQKSMTTQHMEINFPNRRRRSCGKLEIMVLITYESTTAVPAARFEVRTVLWEYWSTLWQTTLLEQQGDNSY</sequence>
<dbReference type="Gene3D" id="3.40.50.300">
    <property type="entry name" value="P-loop containing nucleotide triphosphate hydrolases"/>
    <property type="match status" value="1"/>
</dbReference>
<dbReference type="Gramene" id="AUR62002587-RA">
    <property type="protein sequence ID" value="AUR62002587-RA:cds"/>
    <property type="gene ID" value="AUR62002587"/>
</dbReference>
<dbReference type="Gene3D" id="1.10.10.10">
    <property type="entry name" value="Winged helix-like DNA-binding domain superfamily/Winged helix DNA-binding domain"/>
    <property type="match status" value="1"/>
</dbReference>
<proteinExistence type="predicted"/>
<dbReference type="GO" id="GO:0005524">
    <property type="term" value="F:ATP binding"/>
    <property type="evidence" value="ECO:0007669"/>
    <property type="project" value="UniProtKB-KW"/>
</dbReference>
<dbReference type="InterPro" id="IPR042197">
    <property type="entry name" value="Apaf_helical"/>
</dbReference>
<evidence type="ECO:0000256" key="2">
    <source>
        <dbReference type="ARBA" id="ARBA00022741"/>
    </source>
</evidence>
<keyword evidence="7" id="KW-1185">Reference proteome</keyword>
<dbReference type="InterPro" id="IPR041118">
    <property type="entry name" value="Rx_N"/>
</dbReference>
<dbReference type="PROSITE" id="PS50003">
    <property type="entry name" value="PH_DOMAIN"/>
    <property type="match status" value="1"/>
</dbReference>
<dbReference type="InterPro" id="IPR058922">
    <property type="entry name" value="WHD_DRP"/>
</dbReference>
<dbReference type="Gene3D" id="3.80.10.10">
    <property type="entry name" value="Ribonuclease Inhibitor"/>
    <property type="match status" value="1"/>
</dbReference>
<dbReference type="EnsemblPlants" id="AUR62002587-RA">
    <property type="protein sequence ID" value="AUR62002587-RA:cds"/>
    <property type="gene ID" value="AUR62002587"/>
</dbReference>
<dbReference type="SUPFAM" id="SSF52058">
    <property type="entry name" value="L domain-like"/>
    <property type="match status" value="1"/>
</dbReference>
<dbReference type="GO" id="GO:0043531">
    <property type="term" value="F:ADP binding"/>
    <property type="evidence" value="ECO:0007669"/>
    <property type="project" value="InterPro"/>
</dbReference>
<dbReference type="InterPro" id="IPR002182">
    <property type="entry name" value="NB-ARC"/>
</dbReference>
<feature type="domain" description="PH" evidence="5">
    <location>
        <begin position="1"/>
        <end position="38"/>
    </location>
</feature>
<dbReference type="PANTHER" id="PTHR36766">
    <property type="entry name" value="PLANT BROAD-SPECTRUM MILDEW RESISTANCE PROTEIN RPW8"/>
    <property type="match status" value="1"/>
</dbReference>
<organism evidence="6 7">
    <name type="scientific">Chenopodium quinoa</name>
    <name type="common">Quinoa</name>
    <dbReference type="NCBI Taxonomy" id="63459"/>
    <lineage>
        <taxon>Eukaryota</taxon>
        <taxon>Viridiplantae</taxon>
        <taxon>Streptophyta</taxon>
        <taxon>Embryophyta</taxon>
        <taxon>Tracheophyta</taxon>
        <taxon>Spermatophyta</taxon>
        <taxon>Magnoliopsida</taxon>
        <taxon>eudicotyledons</taxon>
        <taxon>Gunneridae</taxon>
        <taxon>Pentapetalae</taxon>
        <taxon>Caryophyllales</taxon>
        <taxon>Chenopodiaceae</taxon>
        <taxon>Chenopodioideae</taxon>
        <taxon>Atripliceae</taxon>
        <taxon>Chenopodium</taxon>
    </lineage>
</organism>
<dbReference type="Pfam" id="PF00931">
    <property type="entry name" value="NB-ARC"/>
    <property type="match status" value="1"/>
</dbReference>
<protein>
    <recommendedName>
        <fullName evidence="5">PH domain-containing protein</fullName>
    </recommendedName>
</protein>
<dbReference type="Proteomes" id="UP000596660">
    <property type="component" value="Unplaced"/>
</dbReference>
<keyword evidence="4" id="KW-0067">ATP-binding</keyword>
<reference evidence="6" key="2">
    <citation type="submission" date="2021-03" db="UniProtKB">
        <authorList>
            <consortium name="EnsemblPlants"/>
        </authorList>
    </citation>
    <scope>IDENTIFICATION</scope>
</reference>
<dbReference type="OMA" id="DCENLED"/>
<reference evidence="6" key="1">
    <citation type="journal article" date="2017" name="Nature">
        <title>The genome of Chenopodium quinoa.</title>
        <authorList>
            <person name="Jarvis D.E."/>
            <person name="Ho Y.S."/>
            <person name="Lightfoot D.J."/>
            <person name="Schmoeckel S.M."/>
            <person name="Li B."/>
            <person name="Borm T.J.A."/>
            <person name="Ohyanagi H."/>
            <person name="Mineta K."/>
            <person name="Michell C.T."/>
            <person name="Saber N."/>
            <person name="Kharbatia N.M."/>
            <person name="Rupper R.R."/>
            <person name="Sharp A.R."/>
            <person name="Dally N."/>
            <person name="Boughton B.A."/>
            <person name="Woo Y.H."/>
            <person name="Gao G."/>
            <person name="Schijlen E.G.W.M."/>
            <person name="Guo X."/>
            <person name="Momin A.A."/>
            <person name="Negrao S."/>
            <person name="Al-Babili S."/>
            <person name="Gehring C."/>
            <person name="Roessner U."/>
            <person name="Jung C."/>
            <person name="Murphy K."/>
            <person name="Arold S.T."/>
            <person name="Gojobori T."/>
            <person name="van der Linden C.G."/>
            <person name="van Loo E.N."/>
            <person name="Jellen E.N."/>
            <person name="Maughan P.J."/>
            <person name="Tester M."/>
        </authorList>
    </citation>
    <scope>NUCLEOTIDE SEQUENCE [LARGE SCALE GENOMIC DNA]</scope>
    <source>
        <strain evidence="6">cv. PI 614886</strain>
    </source>
</reference>
<keyword evidence="2" id="KW-0547">Nucleotide-binding</keyword>
<dbReference type="GO" id="GO:0051707">
    <property type="term" value="P:response to other organism"/>
    <property type="evidence" value="ECO:0007669"/>
    <property type="project" value="UniProtKB-ARBA"/>
</dbReference>
<dbReference type="InterPro" id="IPR032675">
    <property type="entry name" value="LRR_dom_sf"/>
</dbReference>
<dbReference type="Pfam" id="PF18052">
    <property type="entry name" value="Rx_N"/>
    <property type="match status" value="1"/>
</dbReference>